<protein>
    <submittedName>
        <fullName evidence="2">DinB family protein</fullName>
    </submittedName>
</protein>
<dbReference type="SUPFAM" id="SSF109854">
    <property type="entry name" value="DinB/YfiT-like putative metalloenzymes"/>
    <property type="match status" value="1"/>
</dbReference>
<proteinExistence type="predicted"/>
<sequence length="164" mass="17972">MSDAEYFWEPVPDVWTLRPRAEARPFPTPEGDRMAGAGALVIDFAHPPPEPEPVTTIAWRLGHIVVGVLLARVAGHFGGRPVDYFTHTYAETADSALAQLDDAYAQWLAGIRALDAKALAAPCGPAEGPWAERSMATLVLHINRELIHHLAEIALLRDLHLRTT</sequence>
<comment type="caution">
    <text evidence="2">The sequence shown here is derived from an EMBL/GenBank/DDBJ whole genome shotgun (WGS) entry which is preliminary data.</text>
</comment>
<evidence type="ECO:0000313" key="2">
    <source>
        <dbReference type="EMBL" id="GAA4384079.1"/>
    </source>
</evidence>
<dbReference type="InterPro" id="IPR024775">
    <property type="entry name" value="DinB-like"/>
</dbReference>
<dbReference type="Proteomes" id="UP001500642">
    <property type="component" value="Unassembled WGS sequence"/>
</dbReference>
<name>A0ABP8J326_9MICO</name>
<dbReference type="Gene3D" id="1.20.120.450">
    <property type="entry name" value="dinb family like domain"/>
    <property type="match status" value="1"/>
</dbReference>
<organism evidence="2 3">
    <name type="scientific">Brevibacterium pityocampae</name>
    <dbReference type="NCBI Taxonomy" id="506594"/>
    <lineage>
        <taxon>Bacteria</taxon>
        <taxon>Bacillati</taxon>
        <taxon>Actinomycetota</taxon>
        <taxon>Actinomycetes</taxon>
        <taxon>Micrococcales</taxon>
        <taxon>Brevibacteriaceae</taxon>
        <taxon>Brevibacterium</taxon>
    </lineage>
</organism>
<keyword evidence="3" id="KW-1185">Reference proteome</keyword>
<evidence type="ECO:0000313" key="3">
    <source>
        <dbReference type="Proteomes" id="UP001500642"/>
    </source>
</evidence>
<reference evidence="3" key="1">
    <citation type="journal article" date="2019" name="Int. J. Syst. Evol. Microbiol.">
        <title>The Global Catalogue of Microorganisms (GCM) 10K type strain sequencing project: providing services to taxonomists for standard genome sequencing and annotation.</title>
        <authorList>
            <consortium name="The Broad Institute Genomics Platform"/>
            <consortium name="The Broad Institute Genome Sequencing Center for Infectious Disease"/>
            <person name="Wu L."/>
            <person name="Ma J."/>
        </authorList>
    </citation>
    <scope>NUCLEOTIDE SEQUENCE [LARGE SCALE GENOMIC DNA]</scope>
    <source>
        <strain evidence="3">JCM 17808</strain>
    </source>
</reference>
<accession>A0ABP8J326</accession>
<dbReference type="Pfam" id="PF12867">
    <property type="entry name" value="DinB_2"/>
    <property type="match status" value="1"/>
</dbReference>
<gene>
    <name evidence="2" type="ORF">GCM10023167_04360</name>
</gene>
<evidence type="ECO:0000259" key="1">
    <source>
        <dbReference type="Pfam" id="PF12867"/>
    </source>
</evidence>
<dbReference type="RefSeq" id="WP_425548409.1">
    <property type="nucleotide sequence ID" value="NZ_BAABGL010000002.1"/>
</dbReference>
<dbReference type="EMBL" id="BAABGL010000002">
    <property type="protein sequence ID" value="GAA4384079.1"/>
    <property type="molecule type" value="Genomic_DNA"/>
</dbReference>
<dbReference type="InterPro" id="IPR034660">
    <property type="entry name" value="DinB/YfiT-like"/>
</dbReference>
<feature type="domain" description="DinB-like" evidence="1">
    <location>
        <begin position="50"/>
        <end position="153"/>
    </location>
</feature>